<evidence type="ECO:0000256" key="3">
    <source>
        <dbReference type="ARBA" id="ARBA00022840"/>
    </source>
</evidence>
<gene>
    <name evidence="10" type="ORF">SAMN06265337_1442</name>
</gene>
<evidence type="ECO:0000256" key="7">
    <source>
        <dbReference type="PROSITE-ProRule" id="PRU00169"/>
    </source>
</evidence>
<dbReference type="GO" id="GO:0000160">
    <property type="term" value="P:phosphorelay signal transduction system"/>
    <property type="evidence" value="ECO:0007669"/>
    <property type="project" value="UniProtKB-KW"/>
</dbReference>
<dbReference type="GO" id="GO:0003677">
    <property type="term" value="F:DNA binding"/>
    <property type="evidence" value="ECO:0007669"/>
    <property type="project" value="UniProtKB-KW"/>
</dbReference>
<dbReference type="InterPro" id="IPR027417">
    <property type="entry name" value="P-loop_NTPase"/>
</dbReference>
<proteinExistence type="predicted"/>
<keyword evidence="5" id="KW-0805">Transcription regulation</keyword>
<sequence>MPRILIIDDEKAIRNTLKEILEYENYQVDQAEDGPTGLDMLIRDKYDVVLCDIKMPKMDGIEVLERARIVAPDAAFIMVSAHGNVEMAVEATKKGAYDFLQKPPDLNRLLVTVRNALDRTKLVTETKTLKKKIAKSSEMVGNSAALGAVRKAIEKVAPTDARVLITGPNGAGKEMVARQLHELSNRNNGPIIEVNCAAIPSELIESELFGHEKGSFTSAVKQRIGKFEQADGGTLFLDEIGDMSLSAQAKVLRALQENKITRVGGEKEISVNVRVLAATNKDLMQEIADKNFREDLYHRLSVILIQVPALNDRREDIPALIEKFLQDIANDYGNKPKSIDAAALKYLQSLDWRGNIRELRNVVERLVIMSDATITESDAKAFAGK</sequence>
<dbReference type="InterPro" id="IPR001789">
    <property type="entry name" value="Sig_transdc_resp-reg_receiver"/>
</dbReference>
<dbReference type="PANTHER" id="PTHR32071">
    <property type="entry name" value="TRANSCRIPTIONAL REGULATORY PROTEIN"/>
    <property type="match status" value="1"/>
</dbReference>
<keyword evidence="2" id="KW-0547">Nucleotide-binding</keyword>
<evidence type="ECO:0000256" key="1">
    <source>
        <dbReference type="ARBA" id="ARBA00022553"/>
    </source>
</evidence>
<evidence type="ECO:0000256" key="2">
    <source>
        <dbReference type="ARBA" id="ARBA00022741"/>
    </source>
</evidence>
<dbReference type="RefSeq" id="WP_088842681.1">
    <property type="nucleotide sequence ID" value="NZ_FYEW01000001.1"/>
</dbReference>
<keyword evidence="3" id="KW-0067">ATP-binding</keyword>
<dbReference type="InterPro" id="IPR058031">
    <property type="entry name" value="AAA_lid_NorR"/>
</dbReference>
<accession>A0A212TIQ4</accession>
<dbReference type="Pfam" id="PF00158">
    <property type="entry name" value="Sigma54_activat"/>
    <property type="match status" value="1"/>
</dbReference>
<dbReference type="CDD" id="cd00009">
    <property type="entry name" value="AAA"/>
    <property type="match status" value="1"/>
</dbReference>
<dbReference type="Pfam" id="PF25601">
    <property type="entry name" value="AAA_lid_14"/>
    <property type="match status" value="1"/>
</dbReference>
<keyword evidence="10" id="KW-0238">DNA-binding</keyword>
<reference evidence="11" key="1">
    <citation type="submission" date="2017-06" db="EMBL/GenBank/DDBJ databases">
        <authorList>
            <person name="Varghese N."/>
            <person name="Submissions S."/>
        </authorList>
    </citation>
    <scope>NUCLEOTIDE SEQUENCE [LARGE SCALE GENOMIC DNA]</scope>
    <source>
        <strain evidence="11">DSM 11116</strain>
    </source>
</reference>
<evidence type="ECO:0000256" key="4">
    <source>
        <dbReference type="ARBA" id="ARBA00023012"/>
    </source>
</evidence>
<dbReference type="SMART" id="SM00448">
    <property type="entry name" value="REC"/>
    <property type="match status" value="1"/>
</dbReference>
<dbReference type="PROSITE" id="PS50110">
    <property type="entry name" value="RESPONSE_REGULATORY"/>
    <property type="match status" value="1"/>
</dbReference>
<dbReference type="GO" id="GO:0006355">
    <property type="term" value="P:regulation of DNA-templated transcription"/>
    <property type="evidence" value="ECO:0007669"/>
    <property type="project" value="InterPro"/>
</dbReference>
<dbReference type="Gene3D" id="3.40.50.300">
    <property type="entry name" value="P-loop containing nucleotide triphosphate hydrolases"/>
    <property type="match status" value="1"/>
</dbReference>
<dbReference type="FunFam" id="3.40.50.300:FF:000006">
    <property type="entry name" value="DNA-binding transcriptional regulator NtrC"/>
    <property type="match status" value="1"/>
</dbReference>
<dbReference type="PROSITE" id="PS00676">
    <property type="entry name" value="SIGMA54_INTERACT_2"/>
    <property type="match status" value="1"/>
</dbReference>
<evidence type="ECO:0000313" key="11">
    <source>
        <dbReference type="Proteomes" id="UP000198131"/>
    </source>
</evidence>
<evidence type="ECO:0000256" key="5">
    <source>
        <dbReference type="ARBA" id="ARBA00023015"/>
    </source>
</evidence>
<protein>
    <submittedName>
        <fullName evidence="10">DNA-binding transcriptional response regulator, NtrC family, contains REC, AAA-type ATPase, and a Fis-type DNA-binding domains</fullName>
    </submittedName>
</protein>
<dbReference type="AlphaFoldDB" id="A0A212TIQ4"/>
<evidence type="ECO:0000259" key="9">
    <source>
        <dbReference type="PROSITE" id="PS50110"/>
    </source>
</evidence>
<dbReference type="InterPro" id="IPR011006">
    <property type="entry name" value="CheY-like_superfamily"/>
</dbReference>
<dbReference type="InterPro" id="IPR003593">
    <property type="entry name" value="AAA+_ATPase"/>
</dbReference>
<evidence type="ECO:0000259" key="8">
    <source>
        <dbReference type="PROSITE" id="PS50045"/>
    </source>
</evidence>
<dbReference type="SUPFAM" id="SSF52172">
    <property type="entry name" value="CheY-like"/>
    <property type="match status" value="1"/>
</dbReference>
<name>A0A212TIQ4_9BACT</name>
<keyword evidence="6" id="KW-0804">Transcription</keyword>
<evidence type="ECO:0000256" key="6">
    <source>
        <dbReference type="ARBA" id="ARBA00023163"/>
    </source>
</evidence>
<dbReference type="EMBL" id="FYEW01000001">
    <property type="protein sequence ID" value="SNC65939.1"/>
    <property type="molecule type" value="Genomic_DNA"/>
</dbReference>
<dbReference type="Gene3D" id="3.40.50.2300">
    <property type="match status" value="1"/>
</dbReference>
<keyword evidence="1 7" id="KW-0597">Phosphoprotein</keyword>
<dbReference type="GO" id="GO:0005524">
    <property type="term" value="F:ATP binding"/>
    <property type="evidence" value="ECO:0007669"/>
    <property type="project" value="UniProtKB-KW"/>
</dbReference>
<dbReference type="InterPro" id="IPR025943">
    <property type="entry name" value="Sigma_54_int_dom_ATP-bd_2"/>
</dbReference>
<evidence type="ECO:0000313" key="10">
    <source>
        <dbReference type="EMBL" id="SNC65939.1"/>
    </source>
</evidence>
<dbReference type="FunFam" id="3.40.50.2300:FF:000018">
    <property type="entry name" value="DNA-binding transcriptional regulator NtrC"/>
    <property type="match status" value="1"/>
</dbReference>
<dbReference type="PROSITE" id="PS50045">
    <property type="entry name" value="SIGMA54_INTERACT_4"/>
    <property type="match status" value="1"/>
</dbReference>
<dbReference type="Pfam" id="PF00072">
    <property type="entry name" value="Response_reg"/>
    <property type="match status" value="1"/>
</dbReference>
<dbReference type="OrthoDB" id="9782110at2"/>
<organism evidence="10 11">
    <name type="scientific">Hymenobacter gelipurpurascens</name>
    <dbReference type="NCBI Taxonomy" id="89968"/>
    <lineage>
        <taxon>Bacteria</taxon>
        <taxon>Pseudomonadati</taxon>
        <taxon>Bacteroidota</taxon>
        <taxon>Cytophagia</taxon>
        <taxon>Cytophagales</taxon>
        <taxon>Hymenobacteraceae</taxon>
        <taxon>Hymenobacter</taxon>
    </lineage>
</organism>
<feature type="modified residue" description="4-aspartylphosphate" evidence="7">
    <location>
        <position position="52"/>
    </location>
</feature>
<dbReference type="InterPro" id="IPR002078">
    <property type="entry name" value="Sigma_54_int"/>
</dbReference>
<dbReference type="SMART" id="SM00382">
    <property type="entry name" value="AAA"/>
    <property type="match status" value="1"/>
</dbReference>
<feature type="domain" description="Response regulatory" evidence="9">
    <location>
        <begin position="3"/>
        <end position="117"/>
    </location>
</feature>
<dbReference type="Gene3D" id="1.10.8.60">
    <property type="match status" value="1"/>
</dbReference>
<dbReference type="PANTHER" id="PTHR32071:SF17">
    <property type="entry name" value="TRANSCRIPTIONAL REGULATOR (NTRC FAMILY)"/>
    <property type="match status" value="1"/>
</dbReference>
<dbReference type="Proteomes" id="UP000198131">
    <property type="component" value="Unassembled WGS sequence"/>
</dbReference>
<dbReference type="SUPFAM" id="SSF52540">
    <property type="entry name" value="P-loop containing nucleoside triphosphate hydrolases"/>
    <property type="match status" value="1"/>
</dbReference>
<keyword evidence="4" id="KW-0902">Two-component regulatory system</keyword>
<feature type="domain" description="Sigma-54 factor interaction" evidence="8">
    <location>
        <begin position="139"/>
        <end position="368"/>
    </location>
</feature>
<keyword evidence="11" id="KW-1185">Reference proteome</keyword>